<evidence type="ECO:0000256" key="6">
    <source>
        <dbReference type="ARBA" id="ARBA00023242"/>
    </source>
</evidence>
<evidence type="ECO:0000256" key="7">
    <source>
        <dbReference type="PROSITE-ProRule" id="PRU00042"/>
    </source>
</evidence>
<dbReference type="Gene3D" id="3.30.160.60">
    <property type="entry name" value="Classic Zinc Finger"/>
    <property type="match status" value="2"/>
</dbReference>
<feature type="domain" description="C2H2-type" evidence="9">
    <location>
        <begin position="63"/>
        <end position="90"/>
    </location>
</feature>
<evidence type="ECO:0000259" key="9">
    <source>
        <dbReference type="PROSITE" id="PS50157"/>
    </source>
</evidence>
<dbReference type="InterPro" id="IPR051059">
    <property type="entry name" value="VerF-like"/>
</dbReference>
<dbReference type="PROSITE" id="PS00028">
    <property type="entry name" value="ZINC_FINGER_C2H2_1"/>
    <property type="match status" value="2"/>
</dbReference>
<dbReference type="InterPro" id="IPR036236">
    <property type="entry name" value="Znf_C2H2_sf"/>
</dbReference>
<dbReference type="GO" id="GO:0005634">
    <property type="term" value="C:nucleus"/>
    <property type="evidence" value="ECO:0007669"/>
    <property type="project" value="UniProtKB-SubCell"/>
</dbReference>
<feature type="region of interest" description="Disordered" evidence="8">
    <location>
        <begin position="1"/>
        <end position="65"/>
    </location>
</feature>
<keyword evidence="2" id="KW-0479">Metal-binding</keyword>
<protein>
    <recommendedName>
        <fullName evidence="9">C2H2-type domain-containing protein</fullName>
    </recommendedName>
</protein>
<keyword evidence="6" id="KW-0539">Nucleus</keyword>
<feature type="compositionally biased region" description="Polar residues" evidence="8">
    <location>
        <begin position="475"/>
        <end position="494"/>
    </location>
</feature>
<organism evidence="10 11">
    <name type="scientific">Sclerotinia sclerotiorum (strain ATCC 18683 / 1980 / Ss-1)</name>
    <name type="common">White mold</name>
    <name type="synonym">Whetzelinia sclerotiorum</name>
    <dbReference type="NCBI Taxonomy" id="665079"/>
    <lineage>
        <taxon>Eukaryota</taxon>
        <taxon>Fungi</taxon>
        <taxon>Dikarya</taxon>
        <taxon>Ascomycota</taxon>
        <taxon>Pezizomycotina</taxon>
        <taxon>Leotiomycetes</taxon>
        <taxon>Helotiales</taxon>
        <taxon>Sclerotiniaceae</taxon>
        <taxon>Sclerotinia</taxon>
    </lineage>
</organism>
<dbReference type="FunFam" id="3.30.160.60:FF:000446">
    <property type="entry name" value="Zinc finger protein"/>
    <property type="match status" value="1"/>
</dbReference>
<sequence>MRDKSTIKQEESPNMSAPTSSNSADSNGSMNGGETVTATTSATTTTTTPPDTFPPKTDKPKPHGCTTCGRHFARLEHLKRHERSHTKEKPFECSECKRCFARRDLLLRHQQKLHSNLTPSAKPRNRRNSSMSNASVAVGPNPNRVRKHSIANPSGPRPRANTIPNSESPYVQMAMHQMLNEPHPPRNQNHTNHPNHGHSRHASLVGLPMHNSEFGGMRGGMGPMSGMSAVMDQRNMPHGLPKIETQHMVANGLRTAPAAGNFPNYEFNHFSPGFSFPNGNTPSPTIDPSALFNHSPQSMGIGPNDTSNFDFPTYSGNSVMDDPFGWNGTMNPFNQTMTFDENVIMDGSSPSAISTASQSGISDGVMLDGSNNTAVSSAPMWHPVTEAPLMTPNFLDHGSQNFTNFSNGNPMSPHSLPQNHTNFSNGNPISPHTLPQNHLPYFRTPPPLNSMDHSAMPGMNNTQGFQPPMTLGPDTPNSTTGSTHGSLPLSSVTDSTRSALANALSHNTAFGGRKYSFPSANSPSSQSPRPPIRASSVSEGVRFLPSTSDLRKYIGAYIQYFHPHMPFLHIPTLNFDFSTCTNDGRGAGTSVEGPGCLTLSMAAIGALYVGDHLQSKALFESAKKMLQLYIEIRRKADVRRADHRSRASEASTRTPVFLAQAMLLNIIYGFNSGDKVAGENALIHCATLVSLANAVIKPPPSDNGSSQQDVRMNDDDSMNGFIKTETPDDQQEWLNWKTAEESKRTLYAIFILSSMLVSAINHVPFLTNSEIESDLPCDEEFWSAESANSFYAMGGVEMANHNQITFKAALGELLQASDKQQYQQAQAQHFGNGNNAQEFPQSDLKPSTFGCLILINALHNYIWETRQRHAEQEWTNEETERMYRHIEPALKAWQLAWQRTPGHSVKRPNPYGLGPLSADSVPLLDLAYVRLFVDMSTSKEMFWKRNFDDMANELAHGKEIMHHAERSPNSNADSTEFSSGSTASSVFVDSPTTSISPSDFQSSRAFQYPPQKSEGPSKRERHFKKAAQYAADFLSMSSQFGITFADFTSRELPLQAAMCAFDCAQVVAEWVTLVQERLGRYIGILGHTDVDFSSVPAIMYLEEEDVKLLEKIKDVVESAEMKMQLEQTNAHMNGGQTFPALDNCGFGSRILRVTAFQLDRAAVWQVTHLMARALETQAIHVQTRAERSSQPKDHFL</sequence>
<accession>A0A1D9Q792</accession>
<dbReference type="OrthoDB" id="10018191at2759"/>
<dbReference type="PANTHER" id="PTHR40626:SF13">
    <property type="entry name" value="RESPIRATION FACTOR 2-RELATED"/>
    <property type="match status" value="1"/>
</dbReference>
<dbReference type="SUPFAM" id="SSF57667">
    <property type="entry name" value="beta-beta-alpha zinc fingers"/>
    <property type="match status" value="1"/>
</dbReference>
<evidence type="ECO:0000256" key="1">
    <source>
        <dbReference type="ARBA" id="ARBA00004123"/>
    </source>
</evidence>
<dbReference type="GO" id="GO:0006351">
    <property type="term" value="P:DNA-templated transcription"/>
    <property type="evidence" value="ECO:0007669"/>
    <property type="project" value="InterPro"/>
</dbReference>
<feature type="compositionally biased region" description="Polar residues" evidence="8">
    <location>
        <begin position="12"/>
        <end position="34"/>
    </location>
</feature>
<proteinExistence type="predicted"/>
<evidence type="ECO:0000256" key="3">
    <source>
        <dbReference type="ARBA" id="ARBA00022737"/>
    </source>
</evidence>
<gene>
    <name evidence="10" type="ORF">sscle_07g055670</name>
</gene>
<dbReference type="AlphaFoldDB" id="A0A1D9Q792"/>
<dbReference type="Pfam" id="PF04082">
    <property type="entry name" value="Fungal_trans"/>
    <property type="match status" value="1"/>
</dbReference>
<evidence type="ECO:0000313" key="11">
    <source>
        <dbReference type="Proteomes" id="UP000177798"/>
    </source>
</evidence>
<feature type="compositionally biased region" description="Basic and acidic residues" evidence="8">
    <location>
        <begin position="1"/>
        <end position="11"/>
    </location>
</feature>
<feature type="region of interest" description="Disordered" evidence="8">
    <location>
        <begin position="114"/>
        <end position="162"/>
    </location>
</feature>
<dbReference type="CDD" id="cd12148">
    <property type="entry name" value="fungal_TF_MHR"/>
    <property type="match status" value="1"/>
</dbReference>
<dbReference type="FunFam" id="3.30.160.60:FF:000065">
    <property type="entry name" value="B-cell CLL/lymphoma 6, member B"/>
    <property type="match status" value="1"/>
</dbReference>
<dbReference type="InterPro" id="IPR007219">
    <property type="entry name" value="XnlR_reg_dom"/>
</dbReference>
<feature type="compositionally biased region" description="Polar residues" evidence="8">
    <location>
        <begin position="406"/>
        <end position="436"/>
    </location>
</feature>
<keyword evidence="3" id="KW-0677">Repeat</keyword>
<evidence type="ECO:0000256" key="4">
    <source>
        <dbReference type="ARBA" id="ARBA00022771"/>
    </source>
</evidence>
<feature type="compositionally biased region" description="Low complexity" evidence="8">
    <location>
        <begin position="516"/>
        <end position="536"/>
    </location>
</feature>
<dbReference type="Proteomes" id="UP000177798">
    <property type="component" value="Chromosome 7"/>
</dbReference>
<feature type="compositionally biased region" description="Polar residues" evidence="8">
    <location>
        <begin position="991"/>
        <end position="1005"/>
    </location>
</feature>
<evidence type="ECO:0000256" key="2">
    <source>
        <dbReference type="ARBA" id="ARBA00022723"/>
    </source>
</evidence>
<feature type="compositionally biased region" description="Low complexity" evidence="8">
    <location>
        <begin position="973"/>
        <end position="990"/>
    </location>
</feature>
<feature type="compositionally biased region" description="Low complexity" evidence="8">
    <location>
        <begin position="35"/>
        <end position="50"/>
    </location>
</feature>
<feature type="region of interest" description="Disordered" evidence="8">
    <location>
        <begin position="512"/>
        <end position="538"/>
    </location>
</feature>
<reference evidence="11" key="1">
    <citation type="journal article" date="2017" name="Genome Biol. Evol.">
        <title>The complete genome sequence of the phytopathogenic fungus Sclerotinia sclerotiorum reveals insights into the genome architecture of broad host range pathogens.</title>
        <authorList>
            <person name="Derbyshire M."/>
            <person name="Denton-Giles M."/>
            <person name="Hegedus D."/>
            <person name="Seifbarghy S."/>
            <person name="Rollins J."/>
            <person name="van Kan J."/>
            <person name="Seidl M.F."/>
            <person name="Faino L."/>
            <person name="Mbengue M."/>
            <person name="Navaud O."/>
            <person name="Raffaele S."/>
            <person name="Hammond-Kosack K."/>
            <person name="Heard S."/>
            <person name="Oliver R."/>
        </authorList>
    </citation>
    <scope>NUCLEOTIDE SEQUENCE [LARGE SCALE GENOMIC DNA]</scope>
    <source>
        <strain evidence="11">ATCC 18683 / 1980 / Ss-1</strain>
    </source>
</reference>
<evidence type="ECO:0000313" key="10">
    <source>
        <dbReference type="EMBL" id="APA10797.1"/>
    </source>
</evidence>
<dbReference type="GO" id="GO:0000981">
    <property type="term" value="F:DNA-binding transcription factor activity, RNA polymerase II-specific"/>
    <property type="evidence" value="ECO:0007669"/>
    <property type="project" value="InterPro"/>
</dbReference>
<keyword evidence="4 7" id="KW-0863">Zinc-finger</keyword>
<dbReference type="SMART" id="SM00355">
    <property type="entry name" value="ZnF_C2H2"/>
    <property type="match status" value="2"/>
</dbReference>
<feature type="domain" description="C2H2-type" evidence="9">
    <location>
        <begin position="91"/>
        <end position="119"/>
    </location>
</feature>
<feature type="region of interest" description="Disordered" evidence="8">
    <location>
        <begin position="406"/>
        <end position="494"/>
    </location>
</feature>
<dbReference type="GO" id="GO:0008270">
    <property type="term" value="F:zinc ion binding"/>
    <property type="evidence" value="ECO:0007669"/>
    <property type="project" value="UniProtKB-KW"/>
</dbReference>
<dbReference type="PANTHER" id="PTHR40626">
    <property type="entry name" value="MIP31509P"/>
    <property type="match status" value="1"/>
</dbReference>
<dbReference type="InterPro" id="IPR013087">
    <property type="entry name" value="Znf_C2H2_type"/>
</dbReference>
<dbReference type="GO" id="GO:0000978">
    <property type="term" value="F:RNA polymerase II cis-regulatory region sequence-specific DNA binding"/>
    <property type="evidence" value="ECO:0007669"/>
    <property type="project" value="InterPro"/>
</dbReference>
<evidence type="ECO:0000256" key="8">
    <source>
        <dbReference type="SAM" id="MobiDB-lite"/>
    </source>
</evidence>
<dbReference type="Pfam" id="PF00096">
    <property type="entry name" value="zf-C2H2"/>
    <property type="match status" value="1"/>
</dbReference>
<feature type="region of interest" description="Disordered" evidence="8">
    <location>
        <begin position="964"/>
        <end position="1020"/>
    </location>
</feature>
<dbReference type="PROSITE" id="PS50157">
    <property type="entry name" value="ZINC_FINGER_C2H2_2"/>
    <property type="match status" value="2"/>
</dbReference>
<evidence type="ECO:0000256" key="5">
    <source>
        <dbReference type="ARBA" id="ARBA00022833"/>
    </source>
</evidence>
<comment type="subcellular location">
    <subcellularLocation>
        <location evidence="1">Nucleus</location>
    </subcellularLocation>
</comment>
<dbReference type="EMBL" id="CP017820">
    <property type="protein sequence ID" value="APA10797.1"/>
    <property type="molecule type" value="Genomic_DNA"/>
</dbReference>
<dbReference type="VEuPathDB" id="FungiDB:sscle_07g055670"/>
<keyword evidence="5" id="KW-0862">Zinc</keyword>
<name>A0A1D9Q792_SCLS1</name>